<dbReference type="OrthoDB" id="6410211at2759"/>
<feature type="non-terminal residue" evidence="3">
    <location>
        <position position="127"/>
    </location>
</feature>
<evidence type="ECO:0000256" key="2">
    <source>
        <dbReference type="ARBA" id="ARBA00022801"/>
    </source>
</evidence>
<dbReference type="GO" id="GO:0006308">
    <property type="term" value="P:DNA catabolic process"/>
    <property type="evidence" value="ECO:0007669"/>
    <property type="project" value="InterPro"/>
</dbReference>
<dbReference type="STRING" id="6669.E9I7G9"/>
<dbReference type="PhylomeDB" id="E9I7G9"/>
<dbReference type="SMART" id="SM00476">
    <property type="entry name" value="DNaseIc"/>
    <property type="match status" value="1"/>
</dbReference>
<dbReference type="OMA" id="HEVANEC"/>
<dbReference type="PANTHER" id="PTHR11371">
    <property type="entry name" value="DEOXYRIBONUCLEASE"/>
    <property type="match status" value="1"/>
</dbReference>
<dbReference type="GO" id="GO:0004536">
    <property type="term" value="F:DNA nuclease activity"/>
    <property type="evidence" value="ECO:0007669"/>
    <property type="project" value="InterPro"/>
</dbReference>
<name>E9I7G9_DAPPU</name>
<dbReference type="PANTHER" id="PTHR11371:SF31">
    <property type="entry name" value="EXTRACELLULAR NUCLEASE"/>
    <property type="match status" value="1"/>
</dbReference>
<keyword evidence="2" id="KW-0378">Hydrolase</keyword>
<dbReference type="HOGENOM" id="CLU_1772269_0_0_1"/>
<evidence type="ECO:0008006" key="5">
    <source>
        <dbReference type="Google" id="ProtNLM"/>
    </source>
</evidence>
<evidence type="ECO:0000313" key="4">
    <source>
        <dbReference type="Proteomes" id="UP000000305"/>
    </source>
</evidence>
<dbReference type="AlphaFoldDB" id="E9I7G9"/>
<organism evidence="3 4">
    <name type="scientific">Daphnia pulex</name>
    <name type="common">Water flea</name>
    <dbReference type="NCBI Taxonomy" id="6669"/>
    <lineage>
        <taxon>Eukaryota</taxon>
        <taxon>Metazoa</taxon>
        <taxon>Ecdysozoa</taxon>
        <taxon>Arthropoda</taxon>
        <taxon>Crustacea</taxon>
        <taxon>Branchiopoda</taxon>
        <taxon>Diplostraca</taxon>
        <taxon>Cladocera</taxon>
        <taxon>Anomopoda</taxon>
        <taxon>Daphniidae</taxon>
        <taxon>Daphnia</taxon>
    </lineage>
</organism>
<keyword evidence="4" id="KW-1185">Reference proteome</keyword>
<keyword evidence="1" id="KW-0540">Nuclease</keyword>
<dbReference type="InterPro" id="IPR016202">
    <property type="entry name" value="DNase_I"/>
</dbReference>
<dbReference type="EMBL" id="GL737216">
    <property type="protein sequence ID" value="EFX60061.1"/>
    <property type="molecule type" value="Genomic_DNA"/>
</dbReference>
<dbReference type="KEGG" id="dpx:DAPPUDRAFT_19757"/>
<sequence>FSMIGIHVTPRAVAQELQALNKVYRDVRNRWQDSDVVLLGDLNADCSYYNASAGFDFFDEPVYEVLPPETDTTVAAARCTYDRILAFGDIVRNLSQGKAYNFARELGFTLEEARAVSDHYPVEFLLD</sequence>
<dbReference type="InParanoid" id="E9I7G9"/>
<dbReference type="Proteomes" id="UP000000305">
    <property type="component" value="Unassembled WGS sequence"/>
</dbReference>
<gene>
    <name evidence="3" type="ORF">DAPPUDRAFT_19757</name>
</gene>
<reference evidence="3 4" key="1">
    <citation type="journal article" date="2011" name="Science">
        <title>The ecoresponsive genome of Daphnia pulex.</title>
        <authorList>
            <person name="Colbourne J.K."/>
            <person name="Pfrender M.E."/>
            <person name="Gilbert D."/>
            <person name="Thomas W.K."/>
            <person name="Tucker A."/>
            <person name="Oakley T.H."/>
            <person name="Tokishita S."/>
            <person name="Aerts A."/>
            <person name="Arnold G.J."/>
            <person name="Basu M.K."/>
            <person name="Bauer D.J."/>
            <person name="Caceres C.E."/>
            <person name="Carmel L."/>
            <person name="Casola C."/>
            <person name="Choi J.H."/>
            <person name="Detter J.C."/>
            <person name="Dong Q."/>
            <person name="Dusheyko S."/>
            <person name="Eads B.D."/>
            <person name="Frohlich T."/>
            <person name="Geiler-Samerotte K.A."/>
            <person name="Gerlach D."/>
            <person name="Hatcher P."/>
            <person name="Jogdeo S."/>
            <person name="Krijgsveld J."/>
            <person name="Kriventseva E.V."/>
            <person name="Kultz D."/>
            <person name="Laforsch C."/>
            <person name="Lindquist E."/>
            <person name="Lopez J."/>
            <person name="Manak J.R."/>
            <person name="Muller J."/>
            <person name="Pangilinan J."/>
            <person name="Patwardhan R.P."/>
            <person name="Pitluck S."/>
            <person name="Pritham E.J."/>
            <person name="Rechtsteiner A."/>
            <person name="Rho M."/>
            <person name="Rogozin I.B."/>
            <person name="Sakarya O."/>
            <person name="Salamov A."/>
            <person name="Schaack S."/>
            <person name="Shapiro H."/>
            <person name="Shiga Y."/>
            <person name="Skalitzky C."/>
            <person name="Smith Z."/>
            <person name="Souvorov A."/>
            <person name="Sung W."/>
            <person name="Tang Z."/>
            <person name="Tsuchiya D."/>
            <person name="Tu H."/>
            <person name="Vos H."/>
            <person name="Wang M."/>
            <person name="Wolf Y.I."/>
            <person name="Yamagata H."/>
            <person name="Yamada T."/>
            <person name="Ye Y."/>
            <person name="Shaw J.R."/>
            <person name="Andrews J."/>
            <person name="Crease T.J."/>
            <person name="Tang H."/>
            <person name="Lucas S.M."/>
            <person name="Robertson H.M."/>
            <person name="Bork P."/>
            <person name="Koonin E.V."/>
            <person name="Zdobnov E.M."/>
            <person name="Grigoriev I.V."/>
            <person name="Lynch M."/>
            <person name="Boore J.L."/>
        </authorList>
    </citation>
    <scope>NUCLEOTIDE SEQUENCE [LARGE SCALE GENOMIC DNA]</scope>
</reference>
<dbReference type="InterPro" id="IPR036691">
    <property type="entry name" value="Endo/exonu/phosph_ase_sf"/>
</dbReference>
<evidence type="ECO:0000256" key="1">
    <source>
        <dbReference type="ARBA" id="ARBA00022722"/>
    </source>
</evidence>
<protein>
    <recommendedName>
        <fullName evidence="5">Endonuclease/exonuclease/phosphatase domain-containing protein</fullName>
    </recommendedName>
</protein>
<dbReference type="SUPFAM" id="SSF56219">
    <property type="entry name" value="DNase I-like"/>
    <property type="match status" value="1"/>
</dbReference>
<dbReference type="Gene3D" id="3.60.10.10">
    <property type="entry name" value="Endonuclease/exonuclease/phosphatase"/>
    <property type="match status" value="1"/>
</dbReference>
<dbReference type="eggNOG" id="ENOG502RTC2">
    <property type="taxonomic scope" value="Eukaryota"/>
</dbReference>
<proteinExistence type="predicted"/>
<evidence type="ECO:0000313" key="3">
    <source>
        <dbReference type="EMBL" id="EFX60061.1"/>
    </source>
</evidence>
<accession>E9I7G9</accession>
<feature type="non-terminal residue" evidence="3">
    <location>
        <position position="1"/>
    </location>
</feature>
<dbReference type="GO" id="GO:0016787">
    <property type="term" value="F:hydrolase activity"/>
    <property type="evidence" value="ECO:0007669"/>
    <property type="project" value="UniProtKB-KW"/>
</dbReference>